<dbReference type="RefSeq" id="WP_221857156.1">
    <property type="nucleotide sequence ID" value="NZ_BAAAYV010000025.1"/>
</dbReference>
<organism evidence="2 3">
    <name type="scientific">Microbacterium marinilacus</name>
    <dbReference type="NCBI Taxonomy" id="415209"/>
    <lineage>
        <taxon>Bacteria</taxon>
        <taxon>Bacillati</taxon>
        <taxon>Actinomycetota</taxon>
        <taxon>Actinomycetes</taxon>
        <taxon>Micrococcales</taxon>
        <taxon>Microbacteriaceae</taxon>
        <taxon>Microbacterium</taxon>
    </lineage>
</organism>
<evidence type="ECO:0000256" key="1">
    <source>
        <dbReference type="SAM" id="Phobius"/>
    </source>
</evidence>
<keyword evidence="1" id="KW-0812">Transmembrane</keyword>
<name>A0ABP7BWR1_9MICO</name>
<reference evidence="3" key="1">
    <citation type="journal article" date="2019" name="Int. J. Syst. Evol. Microbiol.">
        <title>The Global Catalogue of Microorganisms (GCM) 10K type strain sequencing project: providing services to taxonomists for standard genome sequencing and annotation.</title>
        <authorList>
            <consortium name="The Broad Institute Genomics Platform"/>
            <consortium name="The Broad Institute Genome Sequencing Center for Infectious Disease"/>
            <person name="Wu L."/>
            <person name="Ma J."/>
        </authorList>
    </citation>
    <scope>NUCLEOTIDE SEQUENCE [LARGE SCALE GENOMIC DNA]</scope>
    <source>
        <strain evidence="3">JCM 16546</strain>
    </source>
</reference>
<feature type="transmembrane region" description="Helical" evidence="1">
    <location>
        <begin position="31"/>
        <end position="49"/>
    </location>
</feature>
<dbReference type="Proteomes" id="UP001410795">
    <property type="component" value="Unassembled WGS sequence"/>
</dbReference>
<gene>
    <name evidence="2" type="ORF">GCM10022202_34860</name>
</gene>
<evidence type="ECO:0000313" key="3">
    <source>
        <dbReference type="Proteomes" id="UP001410795"/>
    </source>
</evidence>
<protein>
    <recommendedName>
        <fullName evidence="4">DUF5134 domain-containing protein</fullName>
    </recommendedName>
</protein>
<keyword evidence="1" id="KW-1133">Transmembrane helix</keyword>
<dbReference type="EMBL" id="BAAAYV010000025">
    <property type="protein sequence ID" value="GAA3669781.1"/>
    <property type="molecule type" value="Genomic_DNA"/>
</dbReference>
<feature type="transmembrane region" description="Helical" evidence="1">
    <location>
        <begin position="55"/>
        <end position="72"/>
    </location>
</feature>
<sequence length="170" mass="17065">MPPLILSLAMIVPGAVCVVCAAAARPRASRTAVAGAAAMLAAMVAMSAGALAAPIAWTAALIALALAAAMARRVRRGRGAAGSHEAFDWHRPIGIVVTGALIAGMSAGTATTGHAHGPSASLIVVAAVVYLGALVTWMVRRRRELTPRHAAEGISMAIMTAAMLAMPSLA</sequence>
<keyword evidence="3" id="KW-1185">Reference proteome</keyword>
<proteinExistence type="predicted"/>
<evidence type="ECO:0000313" key="2">
    <source>
        <dbReference type="EMBL" id="GAA3669781.1"/>
    </source>
</evidence>
<keyword evidence="1" id="KW-0472">Membrane</keyword>
<feature type="transmembrane region" description="Helical" evidence="1">
    <location>
        <begin position="93"/>
        <end position="113"/>
    </location>
</feature>
<feature type="transmembrane region" description="Helical" evidence="1">
    <location>
        <begin position="6"/>
        <end position="24"/>
    </location>
</feature>
<evidence type="ECO:0008006" key="4">
    <source>
        <dbReference type="Google" id="ProtNLM"/>
    </source>
</evidence>
<feature type="transmembrane region" description="Helical" evidence="1">
    <location>
        <begin position="119"/>
        <end position="139"/>
    </location>
</feature>
<accession>A0ABP7BWR1</accession>
<comment type="caution">
    <text evidence="2">The sequence shown here is derived from an EMBL/GenBank/DDBJ whole genome shotgun (WGS) entry which is preliminary data.</text>
</comment>